<accession>A0A9P0F9D4</accession>
<evidence type="ECO:0000256" key="2">
    <source>
        <dbReference type="ARBA" id="ARBA00005619"/>
    </source>
</evidence>
<feature type="transmembrane region" description="Helical" evidence="14">
    <location>
        <begin position="26"/>
        <end position="46"/>
    </location>
</feature>
<keyword evidence="16" id="KW-1185">Reference proteome</keyword>
<dbReference type="GO" id="GO:0003924">
    <property type="term" value="F:GTPase activity"/>
    <property type="evidence" value="ECO:0007669"/>
    <property type="project" value="TreeGrafter"/>
</dbReference>
<evidence type="ECO:0000256" key="6">
    <source>
        <dbReference type="ARBA" id="ARBA00022824"/>
    </source>
</evidence>
<dbReference type="Pfam" id="PF09439">
    <property type="entry name" value="SRPRB"/>
    <property type="match status" value="1"/>
</dbReference>
<dbReference type="GO" id="GO:0043001">
    <property type="term" value="P:Golgi to plasma membrane protein transport"/>
    <property type="evidence" value="ECO:0007669"/>
    <property type="project" value="TreeGrafter"/>
</dbReference>
<dbReference type="PANTHER" id="PTHR45909">
    <property type="entry name" value="ADP-RIBOSYLATION FACTOR-RELATED PROTEIN 1"/>
    <property type="match status" value="1"/>
</dbReference>
<evidence type="ECO:0000256" key="11">
    <source>
        <dbReference type="ARBA" id="ARBA00037377"/>
    </source>
</evidence>
<dbReference type="GO" id="GO:0006886">
    <property type="term" value="P:intracellular protein transport"/>
    <property type="evidence" value="ECO:0007669"/>
    <property type="project" value="TreeGrafter"/>
</dbReference>
<sequence length="254" mass="28537">MEHKSVPNEESVKKSFMKSGLIDPRYYGIIVAVIVVIITLAILILYRRRQSAKRNVLIMGLCNSGKTLLFARLLLHQFRPTLTSIKENAEDCVFGNGVVKLVDIPGSERVRGKYFDLYKPLARAVIFVIDSSTILEEIRDIAELLFTILTDHTLASNQVKILIACNKQDEPNSKSANDVQVILEKELNLLKSTKGHQLDSISDSGSKQVPLCPADKDFEFSKSRFVVDFAESSLSEKSVEGHQEVEEWIESRVV</sequence>
<organism evidence="15 16">
    <name type="scientific">Bemisia tabaci</name>
    <name type="common">Sweetpotato whitefly</name>
    <name type="synonym">Aleurodes tabaci</name>
    <dbReference type="NCBI Taxonomy" id="7038"/>
    <lineage>
        <taxon>Eukaryota</taxon>
        <taxon>Metazoa</taxon>
        <taxon>Ecdysozoa</taxon>
        <taxon>Arthropoda</taxon>
        <taxon>Hexapoda</taxon>
        <taxon>Insecta</taxon>
        <taxon>Pterygota</taxon>
        <taxon>Neoptera</taxon>
        <taxon>Paraneoptera</taxon>
        <taxon>Hemiptera</taxon>
        <taxon>Sternorrhyncha</taxon>
        <taxon>Aleyrodoidea</taxon>
        <taxon>Aleyrodidae</taxon>
        <taxon>Aleyrodinae</taxon>
        <taxon>Bemisia</taxon>
    </lineage>
</organism>
<dbReference type="CDD" id="cd04105">
    <property type="entry name" value="SR_beta"/>
    <property type="match status" value="1"/>
</dbReference>
<comment type="similarity">
    <text evidence="2">Belongs to the SRP receptor beta subunit family.</text>
</comment>
<dbReference type="InterPro" id="IPR005225">
    <property type="entry name" value="Small_GTP-bd"/>
</dbReference>
<evidence type="ECO:0000256" key="12">
    <source>
        <dbReference type="ARBA" id="ARBA00038765"/>
    </source>
</evidence>
<dbReference type="Gene3D" id="3.40.50.300">
    <property type="entry name" value="P-loop containing nucleotide triphosphate hydrolases"/>
    <property type="match status" value="1"/>
</dbReference>
<keyword evidence="8" id="KW-0342">GTP-binding</keyword>
<keyword evidence="7 14" id="KW-1133">Transmembrane helix</keyword>
<comment type="subunit">
    <text evidence="12">Interacts with SYS1.</text>
</comment>
<dbReference type="GO" id="GO:0005789">
    <property type="term" value="C:endoplasmic reticulum membrane"/>
    <property type="evidence" value="ECO:0007669"/>
    <property type="project" value="UniProtKB-SubCell"/>
</dbReference>
<evidence type="ECO:0000256" key="3">
    <source>
        <dbReference type="ARBA" id="ARBA00020256"/>
    </source>
</evidence>
<gene>
    <name evidence="15" type="ORF">BEMITA_LOCUS13178</name>
</gene>
<comment type="subcellular location">
    <subcellularLocation>
        <location evidence="1">Endoplasmic reticulum membrane</location>
        <topology evidence="1">Single-pass membrane protein</topology>
    </subcellularLocation>
</comment>
<dbReference type="SUPFAM" id="SSF52540">
    <property type="entry name" value="P-loop containing nucleoside triphosphate hydrolases"/>
    <property type="match status" value="1"/>
</dbReference>
<protein>
    <recommendedName>
        <fullName evidence="13">ADP-ribosylation factor-related protein 1</fullName>
    </recommendedName>
    <alternativeName>
        <fullName evidence="3">Signal recognition particle receptor subunit beta</fullName>
    </alternativeName>
</protein>
<dbReference type="Proteomes" id="UP001152759">
    <property type="component" value="Chromosome 8"/>
</dbReference>
<dbReference type="NCBIfam" id="TIGR00231">
    <property type="entry name" value="small_GTP"/>
    <property type="match status" value="1"/>
</dbReference>
<evidence type="ECO:0000256" key="13">
    <source>
        <dbReference type="ARBA" id="ARBA00039478"/>
    </source>
</evidence>
<keyword evidence="10" id="KW-0675">Receptor</keyword>
<evidence type="ECO:0000256" key="9">
    <source>
        <dbReference type="ARBA" id="ARBA00023136"/>
    </source>
</evidence>
<evidence type="ECO:0000313" key="15">
    <source>
        <dbReference type="EMBL" id="CAH0394931.1"/>
    </source>
</evidence>
<dbReference type="KEGG" id="btab:109033818"/>
<dbReference type="GO" id="GO:0005794">
    <property type="term" value="C:Golgi apparatus"/>
    <property type="evidence" value="ECO:0007669"/>
    <property type="project" value="TreeGrafter"/>
</dbReference>
<evidence type="ECO:0000256" key="10">
    <source>
        <dbReference type="ARBA" id="ARBA00023170"/>
    </source>
</evidence>
<evidence type="ECO:0000313" key="16">
    <source>
        <dbReference type="Proteomes" id="UP001152759"/>
    </source>
</evidence>
<dbReference type="PANTHER" id="PTHR45909:SF1">
    <property type="entry name" value="ADP-RIBOSYLATION FACTOR-RELATED PROTEIN 1"/>
    <property type="match status" value="1"/>
</dbReference>
<dbReference type="GO" id="GO:0005525">
    <property type="term" value="F:GTP binding"/>
    <property type="evidence" value="ECO:0007669"/>
    <property type="project" value="UniProtKB-KW"/>
</dbReference>
<evidence type="ECO:0000256" key="4">
    <source>
        <dbReference type="ARBA" id="ARBA00022692"/>
    </source>
</evidence>
<evidence type="ECO:0000256" key="1">
    <source>
        <dbReference type="ARBA" id="ARBA00004389"/>
    </source>
</evidence>
<keyword evidence="6" id="KW-0256">Endoplasmic reticulum</keyword>
<proteinExistence type="inferred from homology"/>
<keyword evidence="9 14" id="KW-0472">Membrane</keyword>
<reference evidence="15" key="1">
    <citation type="submission" date="2021-12" db="EMBL/GenBank/DDBJ databases">
        <authorList>
            <person name="King R."/>
        </authorList>
    </citation>
    <scope>NUCLEOTIDE SEQUENCE</scope>
</reference>
<dbReference type="InterPro" id="IPR019009">
    <property type="entry name" value="SRP_receptor_beta_su"/>
</dbReference>
<dbReference type="InterPro" id="IPR027417">
    <property type="entry name" value="P-loop_NTPase"/>
</dbReference>
<dbReference type="EMBL" id="OU963869">
    <property type="protein sequence ID" value="CAH0394931.1"/>
    <property type="molecule type" value="Genomic_DNA"/>
</dbReference>
<keyword evidence="4 14" id="KW-0812">Transmembrane</keyword>
<evidence type="ECO:0000256" key="14">
    <source>
        <dbReference type="SAM" id="Phobius"/>
    </source>
</evidence>
<evidence type="ECO:0000256" key="8">
    <source>
        <dbReference type="ARBA" id="ARBA00023134"/>
    </source>
</evidence>
<dbReference type="AlphaFoldDB" id="A0A9P0F9D4"/>
<name>A0A9P0F9D4_BEMTA</name>
<dbReference type="InterPro" id="IPR024156">
    <property type="entry name" value="Small_GTPase_ARF"/>
</dbReference>
<evidence type="ECO:0000256" key="5">
    <source>
        <dbReference type="ARBA" id="ARBA00022741"/>
    </source>
</evidence>
<keyword evidence="5" id="KW-0547">Nucleotide-binding</keyword>
<evidence type="ECO:0000256" key="7">
    <source>
        <dbReference type="ARBA" id="ARBA00022989"/>
    </source>
</evidence>
<dbReference type="GO" id="GO:0034067">
    <property type="term" value="P:protein localization to Golgi apparatus"/>
    <property type="evidence" value="ECO:0007669"/>
    <property type="project" value="TreeGrafter"/>
</dbReference>
<comment type="function">
    <text evidence="11">Trans-Golgi-associated GTPase that regulates protein sorting. Controls the targeting of ARL1 and its effector to the trans-Golgi. Required for the lipidation of chylomicrons in the intestine and required for VLDL lipidation in the liver.</text>
</comment>